<gene>
    <name evidence="5" type="ORF">RM844_32000</name>
</gene>
<evidence type="ECO:0000259" key="4">
    <source>
        <dbReference type="SMART" id="SM00829"/>
    </source>
</evidence>
<dbReference type="Gene3D" id="3.90.180.10">
    <property type="entry name" value="Medium-chain alcohol dehydrogenases, catalytic domain"/>
    <property type="match status" value="1"/>
</dbReference>
<dbReference type="InterPro" id="IPR057326">
    <property type="entry name" value="KR_dom"/>
</dbReference>
<keyword evidence="6" id="KW-1185">Reference proteome</keyword>
<evidence type="ECO:0000259" key="3">
    <source>
        <dbReference type="SMART" id="SM00822"/>
    </source>
</evidence>
<proteinExistence type="predicted"/>
<keyword evidence="2" id="KW-0511">Multifunctional enzyme</keyword>
<feature type="domain" description="Ketoreductase" evidence="3">
    <location>
        <begin position="125"/>
        <end position="298"/>
    </location>
</feature>
<evidence type="ECO:0000313" key="6">
    <source>
        <dbReference type="Proteomes" id="UP001183410"/>
    </source>
</evidence>
<evidence type="ECO:0000256" key="2">
    <source>
        <dbReference type="ARBA" id="ARBA00023268"/>
    </source>
</evidence>
<evidence type="ECO:0000256" key="1">
    <source>
        <dbReference type="ARBA" id="ARBA00022679"/>
    </source>
</evidence>
<accession>A0ABU2K0W3</accession>
<dbReference type="PANTHER" id="PTHR43775">
    <property type="entry name" value="FATTY ACID SYNTHASE"/>
    <property type="match status" value="1"/>
</dbReference>
<reference evidence="6" key="1">
    <citation type="submission" date="2023-07" db="EMBL/GenBank/DDBJ databases">
        <title>30 novel species of actinomycetes from the DSMZ collection.</title>
        <authorList>
            <person name="Nouioui I."/>
        </authorList>
    </citation>
    <scope>NUCLEOTIDE SEQUENCE [LARGE SCALE GENOMIC DNA]</scope>
    <source>
        <strain evidence="6">DSM 44915</strain>
    </source>
</reference>
<feature type="domain" description="Enoyl reductase (ER)" evidence="4">
    <location>
        <begin position="1"/>
        <end position="115"/>
    </location>
</feature>
<dbReference type="InterPro" id="IPR013968">
    <property type="entry name" value="PKS_KR"/>
</dbReference>
<dbReference type="RefSeq" id="WP_311670962.1">
    <property type="nucleotide sequence ID" value="NZ_JAVREO010000052.1"/>
</dbReference>
<protein>
    <submittedName>
        <fullName evidence="5">KR domain-containing protein</fullName>
    </submittedName>
</protein>
<dbReference type="Gene3D" id="3.40.50.720">
    <property type="entry name" value="NAD(P)-binding Rossmann-like Domain"/>
    <property type="match status" value="1"/>
</dbReference>
<evidence type="ECO:0000313" key="5">
    <source>
        <dbReference type="EMBL" id="MDT0270901.1"/>
    </source>
</evidence>
<name>A0ABU2K0W3_9ACTN</name>
<dbReference type="InterPro" id="IPR036291">
    <property type="entry name" value="NAD(P)-bd_dom_sf"/>
</dbReference>
<organism evidence="5 6">
    <name type="scientific">Streptomyces chisholmiae</name>
    <dbReference type="NCBI Taxonomy" id="3075540"/>
    <lineage>
        <taxon>Bacteria</taxon>
        <taxon>Bacillati</taxon>
        <taxon>Actinomycetota</taxon>
        <taxon>Actinomycetes</taxon>
        <taxon>Kitasatosporales</taxon>
        <taxon>Streptomycetaceae</taxon>
        <taxon>Streptomyces</taxon>
    </lineage>
</organism>
<dbReference type="Pfam" id="PF13602">
    <property type="entry name" value="ADH_zinc_N_2"/>
    <property type="match status" value="1"/>
</dbReference>
<dbReference type="SUPFAM" id="SSF51735">
    <property type="entry name" value="NAD(P)-binding Rossmann-fold domains"/>
    <property type="match status" value="2"/>
</dbReference>
<dbReference type="Pfam" id="PF08659">
    <property type="entry name" value="KR"/>
    <property type="match status" value="1"/>
</dbReference>
<feature type="non-terminal residue" evidence="5">
    <location>
        <position position="299"/>
    </location>
</feature>
<sequence length="299" mass="31060">MTGGAGVDVVLNSLAGGFVDASLDLLPRGGRFLEMGKTDRRDPGVVAEGWPGVSYRLFDPMEAGVEGVRGMLGELCGLFESGGLVGLPVREWDVRRAREAFRFMAQARHVGKIVLRMPRRLRGDGTVLITGGTGSLGGLVARWLVGRGVRSLVLLSRRGLGAPGAEGLVAELEGAGARVSVVACDAGDREALAGVVAGVSEEFPLRGVVHAAVALDDGVVTSLTPERLASVWRGKAEAAWNLHEVTRGLELDAFVLFSSAAGVFGAAGQGSYAAANAYLDALAQHRHANGLPAQSLAWG</sequence>
<dbReference type="InterPro" id="IPR020843">
    <property type="entry name" value="ER"/>
</dbReference>
<keyword evidence="1" id="KW-0808">Transferase</keyword>
<dbReference type="SMART" id="SM00822">
    <property type="entry name" value="PKS_KR"/>
    <property type="match status" value="1"/>
</dbReference>
<comment type="caution">
    <text evidence="5">The sequence shown here is derived from an EMBL/GenBank/DDBJ whole genome shotgun (WGS) entry which is preliminary data.</text>
</comment>
<dbReference type="Proteomes" id="UP001183410">
    <property type="component" value="Unassembled WGS sequence"/>
</dbReference>
<dbReference type="PANTHER" id="PTHR43775:SF51">
    <property type="entry name" value="INACTIVE PHENOLPHTHIOCEROL SYNTHESIS POLYKETIDE SYNTHASE TYPE I PKS1-RELATED"/>
    <property type="match status" value="1"/>
</dbReference>
<dbReference type="EMBL" id="JAVREO010000052">
    <property type="protein sequence ID" value="MDT0270901.1"/>
    <property type="molecule type" value="Genomic_DNA"/>
</dbReference>
<dbReference type="SMART" id="SM00829">
    <property type="entry name" value="PKS_ER"/>
    <property type="match status" value="1"/>
</dbReference>
<dbReference type="InterPro" id="IPR050091">
    <property type="entry name" value="PKS_NRPS_Biosynth_Enz"/>
</dbReference>